<dbReference type="Gene3D" id="1.10.560.10">
    <property type="entry name" value="GroEL-like equatorial domain"/>
    <property type="match status" value="1"/>
</dbReference>
<keyword evidence="2" id="KW-1185">Reference proteome</keyword>
<accession>A0A9P0YMR0</accession>
<dbReference type="EMBL" id="CAMAPE010000005">
    <property type="protein sequence ID" value="CAH9068736.1"/>
    <property type="molecule type" value="Genomic_DNA"/>
</dbReference>
<dbReference type="AlphaFoldDB" id="A0A9P0YMR0"/>
<organism evidence="1 2">
    <name type="scientific">Cuscuta europaea</name>
    <name type="common">European dodder</name>
    <dbReference type="NCBI Taxonomy" id="41803"/>
    <lineage>
        <taxon>Eukaryota</taxon>
        <taxon>Viridiplantae</taxon>
        <taxon>Streptophyta</taxon>
        <taxon>Embryophyta</taxon>
        <taxon>Tracheophyta</taxon>
        <taxon>Spermatophyta</taxon>
        <taxon>Magnoliopsida</taxon>
        <taxon>eudicotyledons</taxon>
        <taxon>Gunneridae</taxon>
        <taxon>Pentapetalae</taxon>
        <taxon>asterids</taxon>
        <taxon>lamiids</taxon>
        <taxon>Solanales</taxon>
        <taxon>Convolvulaceae</taxon>
        <taxon>Cuscuteae</taxon>
        <taxon>Cuscuta</taxon>
        <taxon>Cuscuta subgen. Cuscuta</taxon>
    </lineage>
</organism>
<dbReference type="Proteomes" id="UP001152484">
    <property type="component" value="Unassembled WGS sequence"/>
</dbReference>
<dbReference type="SUPFAM" id="SSF48592">
    <property type="entry name" value="GroEL equatorial domain-like"/>
    <property type="match status" value="1"/>
</dbReference>
<reference evidence="1" key="1">
    <citation type="submission" date="2022-07" db="EMBL/GenBank/DDBJ databases">
        <authorList>
            <person name="Macas J."/>
            <person name="Novak P."/>
            <person name="Neumann P."/>
        </authorList>
    </citation>
    <scope>NUCLEOTIDE SEQUENCE</scope>
</reference>
<sequence>MFISLVPHLFEPMDKLLFSSSSITFLSSVILVTSSISVKCSIVFGNIETLAQWLIHLLIAAAIAFETIPPTLVQNCGVTVIWTMTAMQGKHANGENAWTWIDGNTREVADMKE</sequence>
<gene>
    <name evidence="1" type="ORF">CEURO_LOCUS2928</name>
</gene>
<comment type="caution">
    <text evidence="1">The sequence shown here is derived from an EMBL/GenBank/DDBJ whole genome shotgun (WGS) entry which is preliminary data.</text>
</comment>
<protein>
    <submittedName>
        <fullName evidence="1">Uncharacterized protein</fullName>
    </submittedName>
</protein>
<name>A0A9P0YMR0_CUSEU</name>
<dbReference type="OrthoDB" id="1723881at2759"/>
<proteinExistence type="predicted"/>
<dbReference type="InterPro" id="IPR027413">
    <property type="entry name" value="GROEL-like_equatorial_sf"/>
</dbReference>
<evidence type="ECO:0000313" key="1">
    <source>
        <dbReference type="EMBL" id="CAH9068736.1"/>
    </source>
</evidence>
<evidence type="ECO:0000313" key="2">
    <source>
        <dbReference type="Proteomes" id="UP001152484"/>
    </source>
</evidence>